<dbReference type="SMART" id="SM00355">
    <property type="entry name" value="ZnF_C2H2"/>
    <property type="match status" value="3"/>
</dbReference>
<dbReference type="PROSITE" id="PS00028">
    <property type="entry name" value="ZINC_FINGER_C2H2_1"/>
    <property type="match status" value="2"/>
</dbReference>
<comment type="caution">
    <text evidence="9">The sequence shown here is derived from an EMBL/GenBank/DDBJ whole genome shotgun (WGS) entry which is preliminary data.</text>
</comment>
<dbReference type="InterPro" id="IPR036236">
    <property type="entry name" value="Znf_C2H2_sf"/>
</dbReference>
<dbReference type="PROSITE" id="PS50157">
    <property type="entry name" value="ZINC_FINGER_C2H2_2"/>
    <property type="match status" value="3"/>
</dbReference>
<protein>
    <submittedName>
        <fullName evidence="9">ZN256 protein</fullName>
    </submittedName>
</protein>
<dbReference type="Pfam" id="PF00096">
    <property type="entry name" value="zf-C2H2"/>
    <property type="match status" value="2"/>
</dbReference>
<dbReference type="Proteomes" id="UP000523279">
    <property type="component" value="Unassembled WGS sequence"/>
</dbReference>
<accession>A0A7K9JHG3</accession>
<name>A0A7K9JHG3_9PASE</name>
<feature type="domain" description="C2H2-type" evidence="8">
    <location>
        <begin position="27"/>
        <end position="54"/>
    </location>
</feature>
<evidence type="ECO:0000313" key="10">
    <source>
        <dbReference type="Proteomes" id="UP000523279"/>
    </source>
</evidence>
<comment type="subcellular location">
    <subcellularLocation>
        <location evidence="1">Nucleus</location>
    </subcellularLocation>
</comment>
<evidence type="ECO:0000313" key="9">
    <source>
        <dbReference type="EMBL" id="NXH37508.1"/>
    </source>
</evidence>
<evidence type="ECO:0000256" key="3">
    <source>
        <dbReference type="ARBA" id="ARBA00022737"/>
    </source>
</evidence>
<gene>
    <name evidence="9" type="primary">Znf256_0</name>
    <name evidence="9" type="ORF">DICEXI_R04450</name>
</gene>
<dbReference type="InterPro" id="IPR050826">
    <property type="entry name" value="Krueppel_C2H2_ZnFinger"/>
</dbReference>
<dbReference type="FunFam" id="3.30.160.60:FF:000478">
    <property type="entry name" value="Zinc finger protein 133"/>
    <property type="match status" value="1"/>
</dbReference>
<evidence type="ECO:0000256" key="5">
    <source>
        <dbReference type="ARBA" id="ARBA00022833"/>
    </source>
</evidence>
<proteinExistence type="predicted"/>
<evidence type="ECO:0000256" key="1">
    <source>
        <dbReference type="ARBA" id="ARBA00004123"/>
    </source>
</evidence>
<dbReference type="AlphaFoldDB" id="A0A7K9JHG3"/>
<evidence type="ECO:0000256" key="4">
    <source>
        <dbReference type="ARBA" id="ARBA00022771"/>
    </source>
</evidence>
<dbReference type="InterPro" id="IPR013087">
    <property type="entry name" value="Znf_C2H2_type"/>
</dbReference>
<keyword evidence="10" id="KW-1185">Reference proteome</keyword>
<feature type="non-terminal residue" evidence="9">
    <location>
        <position position="104"/>
    </location>
</feature>
<dbReference type="EMBL" id="VWZP01000025">
    <property type="protein sequence ID" value="NXH37508.1"/>
    <property type="molecule type" value="Genomic_DNA"/>
</dbReference>
<feature type="domain" description="C2H2-type" evidence="8">
    <location>
        <begin position="82"/>
        <end position="104"/>
    </location>
</feature>
<dbReference type="GO" id="GO:0005634">
    <property type="term" value="C:nucleus"/>
    <property type="evidence" value="ECO:0007669"/>
    <property type="project" value="UniProtKB-SubCell"/>
</dbReference>
<reference evidence="9 10" key="1">
    <citation type="submission" date="2019-09" db="EMBL/GenBank/DDBJ databases">
        <title>Bird 10,000 Genomes (B10K) Project - Family phase.</title>
        <authorList>
            <person name="Zhang G."/>
        </authorList>
    </citation>
    <scope>NUCLEOTIDE SEQUENCE [LARGE SCALE GENOMIC DNA]</scope>
    <source>
        <strain evidence="9">B10K-DU-001-34</strain>
        <tissue evidence="9">Muscle</tissue>
    </source>
</reference>
<evidence type="ECO:0000256" key="6">
    <source>
        <dbReference type="ARBA" id="ARBA00023242"/>
    </source>
</evidence>
<dbReference type="PANTHER" id="PTHR24377">
    <property type="entry name" value="IP01015P-RELATED"/>
    <property type="match status" value="1"/>
</dbReference>
<keyword evidence="2" id="KW-0479">Metal-binding</keyword>
<keyword evidence="3" id="KW-0677">Repeat</keyword>
<keyword evidence="4 7" id="KW-0863">Zinc-finger</keyword>
<keyword evidence="6" id="KW-0539">Nucleus</keyword>
<dbReference type="FunFam" id="3.30.160.60:FF:000446">
    <property type="entry name" value="Zinc finger protein"/>
    <property type="match status" value="1"/>
</dbReference>
<dbReference type="Gene3D" id="3.30.160.60">
    <property type="entry name" value="Classic Zinc Finger"/>
    <property type="match status" value="3"/>
</dbReference>
<sequence length="104" mass="12191">CGECGKSFRLSSALIVHQRSHTRERPFECDKCRKRFLKCSSLFRHQCIHKEERPFWKAAPTAGRDNSSLVTHWCIHAGERPYGCSMYRKSFSQSSHLTQHQRSH</sequence>
<keyword evidence="5" id="KW-0862">Zinc</keyword>
<dbReference type="GO" id="GO:0008270">
    <property type="term" value="F:zinc ion binding"/>
    <property type="evidence" value="ECO:0007669"/>
    <property type="project" value="UniProtKB-KW"/>
</dbReference>
<dbReference type="FunFam" id="3.30.160.60:FF:000358">
    <property type="entry name" value="zinc finger protein 24"/>
    <property type="match status" value="1"/>
</dbReference>
<dbReference type="SUPFAM" id="SSF57667">
    <property type="entry name" value="beta-beta-alpha zinc fingers"/>
    <property type="match status" value="2"/>
</dbReference>
<organism evidence="9 10">
    <name type="scientific">Dicaeum eximium</name>
    <dbReference type="NCBI Taxonomy" id="667154"/>
    <lineage>
        <taxon>Eukaryota</taxon>
        <taxon>Metazoa</taxon>
        <taxon>Chordata</taxon>
        <taxon>Craniata</taxon>
        <taxon>Vertebrata</taxon>
        <taxon>Euteleostomi</taxon>
        <taxon>Archelosauria</taxon>
        <taxon>Archosauria</taxon>
        <taxon>Dinosauria</taxon>
        <taxon>Saurischia</taxon>
        <taxon>Theropoda</taxon>
        <taxon>Coelurosauria</taxon>
        <taxon>Aves</taxon>
        <taxon>Neognathae</taxon>
        <taxon>Neoaves</taxon>
        <taxon>Telluraves</taxon>
        <taxon>Australaves</taxon>
        <taxon>Passeriformes</taxon>
        <taxon>Passeroidea</taxon>
        <taxon>Dicaeidae</taxon>
        <taxon>Dicaeum</taxon>
    </lineage>
</organism>
<evidence type="ECO:0000256" key="7">
    <source>
        <dbReference type="PROSITE-ProRule" id="PRU00042"/>
    </source>
</evidence>
<feature type="non-terminal residue" evidence="9">
    <location>
        <position position="1"/>
    </location>
</feature>
<feature type="domain" description="C2H2-type" evidence="8">
    <location>
        <begin position="1"/>
        <end position="26"/>
    </location>
</feature>
<evidence type="ECO:0000256" key="2">
    <source>
        <dbReference type="ARBA" id="ARBA00022723"/>
    </source>
</evidence>
<evidence type="ECO:0000259" key="8">
    <source>
        <dbReference type="PROSITE" id="PS50157"/>
    </source>
</evidence>